<dbReference type="Gene3D" id="2.30.180.10">
    <property type="entry name" value="FAS1 domain"/>
    <property type="match status" value="1"/>
</dbReference>
<dbReference type="PROSITE" id="PS50213">
    <property type="entry name" value="FAS1"/>
    <property type="match status" value="1"/>
</dbReference>
<dbReference type="EMBL" id="KV454440">
    <property type="protein sequence ID" value="ODQ77491.1"/>
    <property type="molecule type" value="Genomic_DNA"/>
</dbReference>
<evidence type="ECO:0000313" key="3">
    <source>
        <dbReference type="EMBL" id="ODQ77491.1"/>
    </source>
</evidence>
<dbReference type="PANTHER" id="PTHR28156">
    <property type="entry name" value="FAS1 DOMAIN-CONTAINING PROTEIN YDR262W"/>
    <property type="match status" value="1"/>
</dbReference>
<protein>
    <recommendedName>
        <fullName evidence="2">FAS1 domain-containing protein</fullName>
    </recommendedName>
</protein>
<dbReference type="PANTHER" id="PTHR28156:SF1">
    <property type="entry name" value="FAS1 DOMAIN-CONTAINING PROTEIN YDR262W"/>
    <property type="match status" value="1"/>
</dbReference>
<dbReference type="InterPro" id="IPR040200">
    <property type="entry name" value="Mug57-like"/>
</dbReference>
<gene>
    <name evidence="3" type="ORF">BABINDRAFT_163501</name>
</gene>
<evidence type="ECO:0000256" key="1">
    <source>
        <dbReference type="ARBA" id="ARBA00022729"/>
    </source>
</evidence>
<keyword evidence="4" id="KW-1185">Reference proteome</keyword>
<sequence length="238" mass="26543">MKIQTTIFATFVTAAIAKNIYKPPKLSDIQIRELEELTKRQIMDQEFLEQQLFRATSQQLVIPEGMEVTTTVHNSLLTTYINNHPDLSIFSMYVRDVMSIALRIDNPKQSTLIFAPRNSAVEQLSAKPWEFPRKVDENNVSTDQEIDETIASNIASFVESHIVTDVLDFSPLAGADAVALGIVEVKTINGKALRLKNVADGGFQVSSAGTDWKFVDIQEIQLVENGVILIIPQLLVMP</sequence>
<evidence type="ECO:0000313" key="4">
    <source>
        <dbReference type="Proteomes" id="UP000094336"/>
    </source>
</evidence>
<proteinExistence type="predicted"/>
<evidence type="ECO:0000259" key="2">
    <source>
        <dbReference type="PROSITE" id="PS50213"/>
    </source>
</evidence>
<feature type="domain" description="FAS1" evidence="2">
    <location>
        <begin position="74"/>
        <end position="235"/>
    </location>
</feature>
<dbReference type="Proteomes" id="UP000094336">
    <property type="component" value="Unassembled WGS sequence"/>
</dbReference>
<reference evidence="4" key="1">
    <citation type="submission" date="2016-05" db="EMBL/GenBank/DDBJ databases">
        <title>Comparative genomics of biotechnologically important yeasts.</title>
        <authorList>
            <consortium name="DOE Joint Genome Institute"/>
            <person name="Riley R."/>
            <person name="Haridas S."/>
            <person name="Wolfe K.H."/>
            <person name="Lopes M.R."/>
            <person name="Hittinger C.T."/>
            <person name="Goker M."/>
            <person name="Salamov A."/>
            <person name="Wisecaver J."/>
            <person name="Long T.M."/>
            <person name="Aerts A.L."/>
            <person name="Barry K."/>
            <person name="Choi C."/>
            <person name="Clum A."/>
            <person name="Coughlan A.Y."/>
            <person name="Deshpande S."/>
            <person name="Douglass A.P."/>
            <person name="Hanson S.J."/>
            <person name="Klenk H.-P."/>
            <person name="Labutti K."/>
            <person name="Lapidus A."/>
            <person name="Lindquist E."/>
            <person name="Lipzen A."/>
            <person name="Meier-Kolthoff J.P."/>
            <person name="Ohm R.A."/>
            <person name="Otillar R.P."/>
            <person name="Pangilinan J."/>
            <person name="Peng Y."/>
            <person name="Rokas A."/>
            <person name="Rosa C.A."/>
            <person name="Scheuner C."/>
            <person name="Sibirny A.A."/>
            <person name="Slot J.C."/>
            <person name="Stielow J.B."/>
            <person name="Sun H."/>
            <person name="Kurtzman C.P."/>
            <person name="Blackwell M."/>
            <person name="Grigoriev I.V."/>
            <person name="Jeffries T.W."/>
        </authorList>
    </citation>
    <scope>NUCLEOTIDE SEQUENCE [LARGE SCALE GENOMIC DNA]</scope>
    <source>
        <strain evidence="4">NRRL Y-12698</strain>
    </source>
</reference>
<organism evidence="3 4">
    <name type="scientific">Babjeviella inositovora NRRL Y-12698</name>
    <dbReference type="NCBI Taxonomy" id="984486"/>
    <lineage>
        <taxon>Eukaryota</taxon>
        <taxon>Fungi</taxon>
        <taxon>Dikarya</taxon>
        <taxon>Ascomycota</taxon>
        <taxon>Saccharomycotina</taxon>
        <taxon>Pichiomycetes</taxon>
        <taxon>Serinales incertae sedis</taxon>
        <taxon>Babjeviella</taxon>
    </lineage>
</organism>
<dbReference type="OrthoDB" id="5551751at2759"/>
<name>A0A1E3QIG7_9ASCO</name>
<dbReference type="InterPro" id="IPR000782">
    <property type="entry name" value="FAS1_domain"/>
</dbReference>
<keyword evidence="1" id="KW-0732">Signal</keyword>
<dbReference type="STRING" id="984486.A0A1E3QIG7"/>
<accession>A0A1E3QIG7</accession>
<dbReference type="AlphaFoldDB" id="A0A1E3QIG7"/>
<dbReference type="RefSeq" id="XP_018982819.1">
    <property type="nucleotide sequence ID" value="XM_019129947.1"/>
</dbReference>
<dbReference type="GeneID" id="30147800"/>
<dbReference type="InterPro" id="IPR036378">
    <property type="entry name" value="FAS1_dom_sf"/>
</dbReference>
<dbReference type="SUPFAM" id="SSF82153">
    <property type="entry name" value="FAS1 domain"/>
    <property type="match status" value="1"/>
</dbReference>